<sequence>MVALPVAPFPFSVLKKLSPLIRNWLKSLDLAKTTLLLTIFFFEESASTHKPSKGWEAEELLVINGRRGFFGPVLLEV</sequence>
<accession>A0A6N2MWK6</accession>
<protein>
    <submittedName>
        <fullName evidence="2">Uncharacterized protein</fullName>
    </submittedName>
</protein>
<evidence type="ECO:0000313" key="1">
    <source>
        <dbReference type="EMBL" id="VFU36805.1"/>
    </source>
</evidence>
<dbReference type="AlphaFoldDB" id="A0A6N2MWK6"/>
<reference evidence="2" key="1">
    <citation type="submission" date="2019-03" db="EMBL/GenBank/DDBJ databases">
        <authorList>
            <person name="Mank J."/>
            <person name="Almeida P."/>
        </authorList>
    </citation>
    <scope>NUCLEOTIDE SEQUENCE</scope>
    <source>
        <strain evidence="2">78183</strain>
    </source>
</reference>
<gene>
    <name evidence="1" type="ORF">SVIM_LOCUS189317</name>
    <name evidence="2" type="ORF">SVIM_LOCUS362259</name>
</gene>
<dbReference type="EMBL" id="CAADRP010001799">
    <property type="protein sequence ID" value="VFU52609.1"/>
    <property type="molecule type" value="Genomic_DNA"/>
</dbReference>
<dbReference type="EMBL" id="CAADRP010001180">
    <property type="protein sequence ID" value="VFU36805.1"/>
    <property type="molecule type" value="Genomic_DNA"/>
</dbReference>
<organism evidence="2">
    <name type="scientific">Salix viminalis</name>
    <name type="common">Common osier</name>
    <name type="synonym">Basket willow</name>
    <dbReference type="NCBI Taxonomy" id="40686"/>
    <lineage>
        <taxon>Eukaryota</taxon>
        <taxon>Viridiplantae</taxon>
        <taxon>Streptophyta</taxon>
        <taxon>Embryophyta</taxon>
        <taxon>Tracheophyta</taxon>
        <taxon>Spermatophyta</taxon>
        <taxon>Magnoliopsida</taxon>
        <taxon>eudicotyledons</taxon>
        <taxon>Gunneridae</taxon>
        <taxon>Pentapetalae</taxon>
        <taxon>rosids</taxon>
        <taxon>fabids</taxon>
        <taxon>Malpighiales</taxon>
        <taxon>Salicaceae</taxon>
        <taxon>Saliceae</taxon>
        <taxon>Salix</taxon>
    </lineage>
</organism>
<name>A0A6N2MWK6_SALVM</name>
<proteinExistence type="predicted"/>
<evidence type="ECO:0000313" key="2">
    <source>
        <dbReference type="EMBL" id="VFU52609.1"/>
    </source>
</evidence>